<comment type="similarity">
    <text evidence="1 10">Belongs to the TRAFAC class translation factor GTPase superfamily. Classic translation factor GTPase family. EF-Tu/EF-1A subfamily.</text>
</comment>
<dbReference type="RefSeq" id="WP_009072295.1">
    <property type="nucleotide sequence ID" value="NZ_JACJHR010000012.1"/>
</dbReference>
<dbReference type="OrthoDB" id="9803139at2"/>
<dbReference type="EC" id="3.6.5.3" evidence="10"/>
<dbReference type="PROSITE" id="PS51722">
    <property type="entry name" value="G_TR_2"/>
    <property type="match status" value="1"/>
</dbReference>
<evidence type="ECO:0000256" key="7">
    <source>
        <dbReference type="ARBA" id="ARBA00022917"/>
    </source>
</evidence>
<proteinExistence type="inferred from homology"/>
<dbReference type="HAMAP" id="MF_00118_B">
    <property type="entry name" value="EF_Tu_B"/>
    <property type="match status" value="1"/>
</dbReference>
<keyword evidence="8 10" id="KW-0342">GTP-binding</keyword>
<evidence type="ECO:0000259" key="11">
    <source>
        <dbReference type="PROSITE" id="PS51722"/>
    </source>
</evidence>
<dbReference type="Pfam" id="PF03144">
    <property type="entry name" value="GTP_EFTU_D2"/>
    <property type="match status" value="1"/>
</dbReference>
<evidence type="ECO:0000256" key="2">
    <source>
        <dbReference type="ARBA" id="ARBA00022490"/>
    </source>
</evidence>
<dbReference type="CDD" id="cd01884">
    <property type="entry name" value="EF_Tu"/>
    <property type="match status" value="1"/>
</dbReference>
<keyword evidence="10" id="KW-0479">Metal-binding</keyword>
<dbReference type="SUPFAM" id="SSF50465">
    <property type="entry name" value="EF-Tu/eEF-1alpha/eIF2-gamma C-terminal domain"/>
    <property type="match status" value="1"/>
</dbReference>
<dbReference type="InterPro" id="IPR000795">
    <property type="entry name" value="T_Tr_GTP-bd_dom"/>
</dbReference>
<dbReference type="InterPro" id="IPR041709">
    <property type="entry name" value="EF-Tu_GTP-bd"/>
</dbReference>
<dbReference type="InterPro" id="IPR033720">
    <property type="entry name" value="EFTU_2"/>
</dbReference>
<dbReference type="GO" id="GO:0003924">
    <property type="term" value="F:GTPase activity"/>
    <property type="evidence" value="ECO:0007669"/>
    <property type="project" value="UniProtKB-UniRule"/>
</dbReference>
<reference evidence="13 14" key="1">
    <citation type="submission" date="2017-12" db="EMBL/GenBank/DDBJ databases">
        <title>Sequencing the genomes of 1000 Actinobacteria strains.</title>
        <authorList>
            <person name="Klenk H.-P."/>
        </authorList>
    </citation>
    <scope>NUCLEOTIDE SEQUENCE [LARGE SCALE GENOMIC DNA]</scope>
    <source>
        <strain evidence="13 14">DSM 45165</strain>
    </source>
</reference>
<evidence type="ECO:0000313" key="14">
    <source>
        <dbReference type="Proteomes" id="UP000233750"/>
    </source>
</evidence>
<evidence type="ECO:0000256" key="3">
    <source>
        <dbReference type="ARBA" id="ARBA00022741"/>
    </source>
</evidence>
<reference evidence="12 15" key="2">
    <citation type="submission" date="2020-08" db="EMBL/GenBank/DDBJ databases">
        <title>Amycolatopsis echigonensis JCM 21831.</title>
        <authorList>
            <person name="Tedsree N."/>
            <person name="Kuncharoen N."/>
            <person name="Likhitwitayawuid K."/>
            <person name="Tanasupawat S."/>
        </authorList>
    </citation>
    <scope>NUCLEOTIDE SEQUENCE [LARGE SCALE GENOMIC DNA]</scope>
    <source>
        <strain evidence="12 15">JCM 21831</strain>
    </source>
</reference>
<sequence>MAKAKFERSKPHVNIGTIGHVDHGKTTLTAAITKVLHDAYPELNEARAFDQIDNAPEEKQRGITINISHVEYQTEKRHYAHVDAPGHADYIKNMITGAAQMDGAILVVAATDGPMPQTREHVLLARQVGVPYIVVALNKADMVDDEEILELVELEVRELLSSQEFPGDDAPVVRVSGLKALEGDQKWADAVLELMHAVDDNVPDPVRDLEKPFLMPIEDVFTITGRGTVVTGRVERGQVNVNEEVEIVGIREKSTKTTVTGVEMFRKLLDSGQAGDNVGLLLRGIKREDVERGQVVVKPGTTTPHTEFEGRVYILSKDEGGRHTPFFNNYRPQFYFRTTDVTGVVTLPEGTEMVMPGDNTDISVVLIQPVAMDEGLRFAIREGGRTVGAGQVTKIIK</sequence>
<dbReference type="Proteomes" id="UP000233750">
    <property type="component" value="Unassembled WGS sequence"/>
</dbReference>
<organism evidence="13 14">
    <name type="scientific">Amycolatopsis echigonensis</name>
    <dbReference type="NCBI Taxonomy" id="2576905"/>
    <lineage>
        <taxon>Bacteria</taxon>
        <taxon>Bacillati</taxon>
        <taxon>Actinomycetota</taxon>
        <taxon>Actinomycetes</taxon>
        <taxon>Pseudonocardiales</taxon>
        <taxon>Pseudonocardiaceae</taxon>
        <taxon>Amycolatopsis</taxon>
    </lineage>
</organism>
<dbReference type="GO" id="GO:0000287">
    <property type="term" value="F:magnesium ion binding"/>
    <property type="evidence" value="ECO:0007669"/>
    <property type="project" value="UniProtKB-UniRule"/>
</dbReference>
<dbReference type="PRINTS" id="PR00315">
    <property type="entry name" value="ELONGATNFCT"/>
</dbReference>
<dbReference type="InterPro" id="IPR031157">
    <property type="entry name" value="G_TR_CS"/>
</dbReference>
<dbReference type="PROSITE" id="PS00301">
    <property type="entry name" value="G_TR_1"/>
    <property type="match status" value="1"/>
</dbReference>
<dbReference type="FunFam" id="2.40.30.10:FF:000001">
    <property type="entry name" value="Elongation factor Tu"/>
    <property type="match status" value="1"/>
</dbReference>
<dbReference type="NCBIfam" id="NF000766">
    <property type="entry name" value="PRK00049.1"/>
    <property type="match status" value="1"/>
</dbReference>
<comment type="subunit">
    <text evidence="10">Monomer.</text>
</comment>
<protein>
    <recommendedName>
        <fullName evidence="9 10">Elongation factor Tu</fullName>
        <shortName evidence="10">EF-Tu</shortName>
        <ecNumber evidence="10">3.6.5.3</ecNumber>
    </recommendedName>
</protein>
<dbReference type="FunFam" id="3.40.50.300:FF:000003">
    <property type="entry name" value="Elongation factor Tu"/>
    <property type="match status" value="1"/>
</dbReference>
<feature type="binding site" evidence="10">
    <location>
        <begin position="19"/>
        <end position="26"/>
    </location>
    <ligand>
        <name>GTP</name>
        <dbReference type="ChEBI" id="CHEBI:37565"/>
    </ligand>
</feature>
<dbReference type="PANTHER" id="PTHR43721">
    <property type="entry name" value="ELONGATION FACTOR TU-RELATED"/>
    <property type="match status" value="1"/>
</dbReference>
<keyword evidence="2 10" id="KW-0963">Cytoplasm</keyword>
<dbReference type="AlphaFoldDB" id="A0A2N3WE40"/>
<dbReference type="InterPro" id="IPR050055">
    <property type="entry name" value="EF-Tu_GTPase"/>
</dbReference>
<keyword evidence="7 10" id="KW-0648">Protein biosynthesis</keyword>
<dbReference type="Gene3D" id="2.40.30.10">
    <property type="entry name" value="Translation factors"/>
    <property type="match status" value="2"/>
</dbReference>
<evidence type="ECO:0000256" key="4">
    <source>
        <dbReference type="ARBA" id="ARBA00022768"/>
    </source>
</evidence>
<dbReference type="GO" id="GO:0005525">
    <property type="term" value="F:GTP binding"/>
    <property type="evidence" value="ECO:0007669"/>
    <property type="project" value="UniProtKB-UniRule"/>
</dbReference>
<dbReference type="InterPro" id="IPR004161">
    <property type="entry name" value="EFTu-like_2"/>
</dbReference>
<evidence type="ECO:0000256" key="8">
    <source>
        <dbReference type="ARBA" id="ARBA00023134"/>
    </source>
</evidence>
<feature type="binding site" evidence="10">
    <location>
        <begin position="138"/>
        <end position="141"/>
    </location>
    <ligand>
        <name>GTP</name>
        <dbReference type="ChEBI" id="CHEBI:37565"/>
    </ligand>
</feature>
<dbReference type="NCBIfam" id="TIGR00231">
    <property type="entry name" value="small_GTP"/>
    <property type="match status" value="1"/>
</dbReference>
<dbReference type="EMBL" id="JACJHR010000012">
    <property type="protein sequence ID" value="MBB2499725.1"/>
    <property type="molecule type" value="Genomic_DNA"/>
</dbReference>
<dbReference type="Pfam" id="PF03143">
    <property type="entry name" value="GTP_EFTU_D3"/>
    <property type="match status" value="1"/>
</dbReference>
<evidence type="ECO:0000313" key="13">
    <source>
        <dbReference type="EMBL" id="PKV92117.1"/>
    </source>
</evidence>
<dbReference type="GO" id="GO:0005829">
    <property type="term" value="C:cytosol"/>
    <property type="evidence" value="ECO:0007669"/>
    <property type="project" value="TreeGrafter"/>
</dbReference>
<comment type="catalytic activity">
    <reaction evidence="10">
        <text>GTP + H2O = GDP + phosphate + H(+)</text>
        <dbReference type="Rhea" id="RHEA:19669"/>
        <dbReference type="ChEBI" id="CHEBI:15377"/>
        <dbReference type="ChEBI" id="CHEBI:15378"/>
        <dbReference type="ChEBI" id="CHEBI:37565"/>
        <dbReference type="ChEBI" id="CHEBI:43474"/>
        <dbReference type="ChEBI" id="CHEBI:58189"/>
        <dbReference type="EC" id="3.6.5.3"/>
    </reaction>
</comment>
<gene>
    <name evidence="10 12" type="primary">tuf</name>
    <name evidence="13" type="ORF">ATK30_2906</name>
    <name evidence="12" type="ORF">H5411_11400</name>
</gene>
<dbReference type="InterPro" id="IPR005225">
    <property type="entry name" value="Small_GTP-bd"/>
</dbReference>
<dbReference type="SUPFAM" id="SSF50447">
    <property type="entry name" value="Translation proteins"/>
    <property type="match status" value="1"/>
</dbReference>
<dbReference type="GO" id="GO:0003746">
    <property type="term" value="F:translation elongation factor activity"/>
    <property type="evidence" value="ECO:0007669"/>
    <property type="project" value="UniProtKB-UniRule"/>
</dbReference>
<comment type="caution">
    <text evidence="13">The sequence shown here is derived from an EMBL/GenBank/DDBJ whole genome shotgun (WGS) entry which is preliminary data.</text>
</comment>
<accession>A0A8E2B2M9</accession>
<dbReference type="NCBIfam" id="TIGR00485">
    <property type="entry name" value="EF-Tu"/>
    <property type="match status" value="1"/>
</dbReference>
<dbReference type="InterPro" id="IPR004541">
    <property type="entry name" value="Transl_elong_EFTu/EF1A_bac/org"/>
</dbReference>
<evidence type="ECO:0000256" key="1">
    <source>
        <dbReference type="ARBA" id="ARBA00007249"/>
    </source>
</evidence>
<dbReference type="Proteomes" id="UP000550260">
    <property type="component" value="Unassembled WGS sequence"/>
</dbReference>
<dbReference type="SUPFAM" id="SSF52540">
    <property type="entry name" value="P-loop containing nucleoside triphosphate hydrolases"/>
    <property type="match status" value="1"/>
</dbReference>
<evidence type="ECO:0000256" key="6">
    <source>
        <dbReference type="ARBA" id="ARBA00022842"/>
    </source>
</evidence>
<dbReference type="InterPro" id="IPR027417">
    <property type="entry name" value="P-loop_NTPase"/>
</dbReference>
<keyword evidence="4 10" id="KW-0251">Elongation factor</keyword>
<keyword evidence="6 10" id="KW-0460">Magnesium</keyword>
<dbReference type="Pfam" id="PF00009">
    <property type="entry name" value="GTP_EFTU"/>
    <property type="match status" value="1"/>
</dbReference>
<dbReference type="InterPro" id="IPR009000">
    <property type="entry name" value="Transl_B-barrel_sf"/>
</dbReference>
<dbReference type="CDD" id="cd03707">
    <property type="entry name" value="EFTU_III"/>
    <property type="match status" value="1"/>
</dbReference>
<dbReference type="EMBL" id="PJMY01000003">
    <property type="protein sequence ID" value="PKV92117.1"/>
    <property type="molecule type" value="Genomic_DNA"/>
</dbReference>
<comment type="function">
    <text evidence="10">GTP hydrolase that promotes the GTP-dependent binding of aminoacyl-tRNA to the A-site of ribosomes during protein biosynthesis.</text>
</comment>
<feature type="binding site" evidence="10">
    <location>
        <begin position="83"/>
        <end position="87"/>
    </location>
    <ligand>
        <name>GTP</name>
        <dbReference type="ChEBI" id="CHEBI:37565"/>
    </ligand>
</feature>
<dbReference type="InterPro" id="IPR009001">
    <property type="entry name" value="Transl_elong_EF1A/Init_IF2_C"/>
</dbReference>
<dbReference type="NCBIfam" id="NF009373">
    <property type="entry name" value="PRK12736.1"/>
    <property type="match status" value="1"/>
</dbReference>
<keyword evidence="5 10" id="KW-0378">Hydrolase</keyword>
<dbReference type="CDD" id="cd03697">
    <property type="entry name" value="EFTU_II"/>
    <property type="match status" value="1"/>
</dbReference>
<accession>A0A2N3WE40</accession>
<evidence type="ECO:0000256" key="5">
    <source>
        <dbReference type="ARBA" id="ARBA00022801"/>
    </source>
</evidence>
<evidence type="ECO:0000256" key="10">
    <source>
        <dbReference type="HAMAP-Rule" id="MF_00118"/>
    </source>
</evidence>
<evidence type="ECO:0000313" key="15">
    <source>
        <dbReference type="Proteomes" id="UP000550260"/>
    </source>
</evidence>
<comment type="subcellular location">
    <subcellularLocation>
        <location evidence="10">Cytoplasm</location>
    </subcellularLocation>
</comment>
<dbReference type="Gene3D" id="3.40.50.300">
    <property type="entry name" value="P-loop containing nucleotide triphosphate hydrolases"/>
    <property type="match status" value="1"/>
</dbReference>
<name>A0A2N3WE40_9PSEU</name>
<evidence type="ECO:0000256" key="9">
    <source>
        <dbReference type="ARBA" id="ARBA00029554"/>
    </source>
</evidence>
<dbReference type="PANTHER" id="PTHR43721:SF22">
    <property type="entry name" value="ELONGATION FACTOR TU, MITOCHONDRIAL"/>
    <property type="match status" value="1"/>
</dbReference>
<keyword evidence="14" id="KW-1185">Reference proteome</keyword>
<evidence type="ECO:0000313" key="12">
    <source>
        <dbReference type="EMBL" id="MBB2499725.1"/>
    </source>
</evidence>
<keyword evidence="3 10" id="KW-0547">Nucleotide-binding</keyword>
<feature type="domain" description="Tr-type G" evidence="11">
    <location>
        <begin position="10"/>
        <end position="206"/>
    </location>
</feature>
<feature type="binding site" evidence="10">
    <location>
        <position position="26"/>
    </location>
    <ligand>
        <name>Mg(2+)</name>
        <dbReference type="ChEBI" id="CHEBI:18420"/>
    </ligand>
</feature>
<dbReference type="InterPro" id="IPR004160">
    <property type="entry name" value="Transl_elong_EFTu/EF1A_C"/>
</dbReference>
<dbReference type="NCBIfam" id="NF009372">
    <property type="entry name" value="PRK12735.1"/>
    <property type="match status" value="1"/>
</dbReference>